<proteinExistence type="predicted"/>
<sequence>MYLIFTKPYEVRTFLTPYTDETRFRGGAVAKNPPASAGDPRDTGSASGSGRPPGKEMVTHFSALPGKSRERRSLVDTVRGVARCQTRLSTRTAADDREKRNPETTWPSRRRPAGRRTG</sequence>
<gene>
    <name evidence="2" type="ORF">MRATA1EN1_LOCUS27267</name>
</gene>
<accession>A0ABN8ZWL0</accession>
<organism evidence="2 3">
    <name type="scientific">Rangifer tarandus platyrhynchus</name>
    <name type="common">Svalbard reindeer</name>
    <dbReference type="NCBI Taxonomy" id="3082113"/>
    <lineage>
        <taxon>Eukaryota</taxon>
        <taxon>Metazoa</taxon>
        <taxon>Chordata</taxon>
        <taxon>Craniata</taxon>
        <taxon>Vertebrata</taxon>
        <taxon>Euteleostomi</taxon>
        <taxon>Mammalia</taxon>
        <taxon>Eutheria</taxon>
        <taxon>Laurasiatheria</taxon>
        <taxon>Artiodactyla</taxon>
        <taxon>Ruminantia</taxon>
        <taxon>Pecora</taxon>
        <taxon>Cervidae</taxon>
        <taxon>Odocoileinae</taxon>
        <taxon>Rangifer</taxon>
    </lineage>
</organism>
<keyword evidence="3" id="KW-1185">Reference proteome</keyword>
<name>A0ABN8ZWL0_RANTA</name>
<evidence type="ECO:0000313" key="3">
    <source>
        <dbReference type="Proteomes" id="UP001176941"/>
    </source>
</evidence>
<feature type="compositionally biased region" description="Basic residues" evidence="1">
    <location>
        <begin position="108"/>
        <end position="118"/>
    </location>
</feature>
<protein>
    <submittedName>
        <fullName evidence="2">Uncharacterized protein</fullName>
    </submittedName>
</protein>
<dbReference type="EMBL" id="OX459943">
    <property type="protein sequence ID" value="CAI9178305.1"/>
    <property type="molecule type" value="Genomic_DNA"/>
</dbReference>
<feature type="compositionally biased region" description="Basic and acidic residues" evidence="1">
    <location>
        <begin position="93"/>
        <end position="102"/>
    </location>
</feature>
<reference evidence="2" key="1">
    <citation type="submission" date="2023-04" db="EMBL/GenBank/DDBJ databases">
        <authorList>
            <consortium name="ELIXIR-Norway"/>
        </authorList>
    </citation>
    <scope>NUCLEOTIDE SEQUENCE [LARGE SCALE GENOMIC DNA]</scope>
</reference>
<evidence type="ECO:0000313" key="2">
    <source>
        <dbReference type="EMBL" id="CAI9178305.1"/>
    </source>
</evidence>
<feature type="region of interest" description="Disordered" evidence="1">
    <location>
        <begin position="20"/>
        <end position="118"/>
    </location>
</feature>
<evidence type="ECO:0000256" key="1">
    <source>
        <dbReference type="SAM" id="MobiDB-lite"/>
    </source>
</evidence>
<dbReference type="Proteomes" id="UP001176941">
    <property type="component" value="Chromosome 7"/>
</dbReference>